<organism evidence="2 3">
    <name type="scientific">Ruegeria marina</name>
    <dbReference type="NCBI Taxonomy" id="639004"/>
    <lineage>
        <taxon>Bacteria</taxon>
        <taxon>Pseudomonadati</taxon>
        <taxon>Pseudomonadota</taxon>
        <taxon>Alphaproteobacteria</taxon>
        <taxon>Rhodobacterales</taxon>
        <taxon>Roseobacteraceae</taxon>
        <taxon>Ruegeria</taxon>
    </lineage>
</organism>
<sequence length="103" mass="11415">MPAYLITDETITDPEVFQEYKRAVLPLITKYGGRFLSRGGELEVLESGKEWSPGLMVVIEFPSMAALTDWYNSDEYAPVRDIRLRSARSTLVALDAGSAARGS</sequence>
<feature type="domain" description="DUF1330" evidence="1">
    <location>
        <begin position="2"/>
        <end position="94"/>
    </location>
</feature>
<dbReference type="PANTHER" id="PTHR41521">
    <property type="match status" value="1"/>
</dbReference>
<dbReference type="STRING" id="639004.SAMN04488239_11198"/>
<dbReference type="Pfam" id="PF07045">
    <property type="entry name" value="DUF1330"/>
    <property type="match status" value="1"/>
</dbReference>
<dbReference type="InterPro" id="IPR010753">
    <property type="entry name" value="DUF1330"/>
</dbReference>
<dbReference type="Proteomes" id="UP000199628">
    <property type="component" value="Unassembled WGS sequence"/>
</dbReference>
<keyword evidence="3" id="KW-1185">Reference proteome</keyword>
<reference evidence="3" key="1">
    <citation type="submission" date="2016-10" db="EMBL/GenBank/DDBJ databases">
        <authorList>
            <person name="Varghese N."/>
            <person name="Submissions S."/>
        </authorList>
    </citation>
    <scope>NUCLEOTIDE SEQUENCE [LARGE SCALE GENOMIC DNA]</scope>
    <source>
        <strain evidence="3">CGMCC 1.9108</strain>
    </source>
</reference>
<evidence type="ECO:0000313" key="2">
    <source>
        <dbReference type="EMBL" id="SDD87819.1"/>
    </source>
</evidence>
<protein>
    <submittedName>
        <fullName evidence="2">Uncharacterized conserved protein, DUF1330 family</fullName>
    </submittedName>
</protein>
<evidence type="ECO:0000313" key="3">
    <source>
        <dbReference type="Proteomes" id="UP000199628"/>
    </source>
</evidence>
<dbReference type="RefSeq" id="WP_093033580.1">
    <property type="nucleotide sequence ID" value="NZ_FMZV01000011.1"/>
</dbReference>
<dbReference type="Gene3D" id="3.30.70.100">
    <property type="match status" value="1"/>
</dbReference>
<dbReference type="OrthoDB" id="9806380at2"/>
<dbReference type="PANTHER" id="PTHR41521:SF4">
    <property type="entry name" value="BLR0684 PROTEIN"/>
    <property type="match status" value="1"/>
</dbReference>
<dbReference type="SUPFAM" id="SSF54909">
    <property type="entry name" value="Dimeric alpha+beta barrel"/>
    <property type="match status" value="1"/>
</dbReference>
<dbReference type="EMBL" id="FMZV01000011">
    <property type="protein sequence ID" value="SDD87819.1"/>
    <property type="molecule type" value="Genomic_DNA"/>
</dbReference>
<accession>A0A1G6YBR1</accession>
<proteinExistence type="predicted"/>
<dbReference type="InterPro" id="IPR011008">
    <property type="entry name" value="Dimeric_a/b-barrel"/>
</dbReference>
<gene>
    <name evidence="2" type="ORF">SAMN04488239_11198</name>
</gene>
<dbReference type="AlphaFoldDB" id="A0A1G6YBR1"/>
<evidence type="ECO:0000259" key="1">
    <source>
        <dbReference type="Pfam" id="PF07045"/>
    </source>
</evidence>
<name>A0A1G6YBR1_9RHOB</name>